<dbReference type="Proteomes" id="UP001596500">
    <property type="component" value="Unassembled WGS sequence"/>
</dbReference>
<proteinExistence type="predicted"/>
<gene>
    <name evidence="1" type="ORF">ACFQNG_06480</name>
</gene>
<sequence length="96" mass="11004">MLTITIKGDAHEVNHFLYELSQLMQLKLCREEVQLTKDRETSVTCGVRHQPKSKLSIIRLVDRAGCEIDIPMLDLVQADLEDGKWVLTGRCFDLFS</sequence>
<comment type="caution">
    <text evidence="1">The sequence shown here is derived from an EMBL/GenBank/DDBJ whole genome shotgun (WGS) entry which is preliminary data.</text>
</comment>
<keyword evidence="2" id="KW-1185">Reference proteome</keyword>
<name>A0ABW2RIF0_9BACL</name>
<protein>
    <submittedName>
        <fullName evidence="1">Uncharacterized protein</fullName>
    </submittedName>
</protein>
<accession>A0ABW2RIF0</accession>
<evidence type="ECO:0000313" key="2">
    <source>
        <dbReference type="Proteomes" id="UP001596500"/>
    </source>
</evidence>
<reference evidence="2" key="1">
    <citation type="journal article" date="2019" name="Int. J. Syst. Evol. Microbiol.">
        <title>The Global Catalogue of Microorganisms (GCM) 10K type strain sequencing project: providing services to taxonomists for standard genome sequencing and annotation.</title>
        <authorList>
            <consortium name="The Broad Institute Genomics Platform"/>
            <consortium name="The Broad Institute Genome Sequencing Center for Infectious Disease"/>
            <person name="Wu L."/>
            <person name="Ma J."/>
        </authorList>
    </citation>
    <scope>NUCLEOTIDE SEQUENCE [LARGE SCALE GENOMIC DNA]</scope>
    <source>
        <strain evidence="2">CGMCC 1.12942</strain>
    </source>
</reference>
<dbReference type="RefSeq" id="WP_379864078.1">
    <property type="nucleotide sequence ID" value="NZ_JBHTBW010000019.1"/>
</dbReference>
<dbReference type="EMBL" id="JBHTBW010000019">
    <property type="protein sequence ID" value="MFC7440794.1"/>
    <property type="molecule type" value="Genomic_DNA"/>
</dbReference>
<organism evidence="1 2">
    <name type="scientific">Laceyella putida</name>
    <dbReference type="NCBI Taxonomy" id="110101"/>
    <lineage>
        <taxon>Bacteria</taxon>
        <taxon>Bacillati</taxon>
        <taxon>Bacillota</taxon>
        <taxon>Bacilli</taxon>
        <taxon>Bacillales</taxon>
        <taxon>Thermoactinomycetaceae</taxon>
        <taxon>Laceyella</taxon>
    </lineage>
</organism>
<evidence type="ECO:0000313" key="1">
    <source>
        <dbReference type="EMBL" id="MFC7440794.1"/>
    </source>
</evidence>